<feature type="domain" description="GTP cyclohydrolase II" evidence="16">
    <location>
        <begin position="208"/>
        <end position="381"/>
    </location>
</feature>
<keyword evidence="18" id="KW-1185">Reference proteome</keyword>
<evidence type="ECO:0000256" key="7">
    <source>
        <dbReference type="ARBA" id="ARBA00012153"/>
    </source>
</evidence>
<comment type="cofactor">
    <cofactor evidence="2">
        <name>Mn(2+)</name>
        <dbReference type="ChEBI" id="CHEBI:29035"/>
    </cofactor>
</comment>
<dbReference type="Proteomes" id="UP001589898">
    <property type="component" value="Unassembled WGS sequence"/>
</dbReference>
<evidence type="ECO:0000313" key="17">
    <source>
        <dbReference type="EMBL" id="MFC0717256.1"/>
    </source>
</evidence>
<comment type="cofactor">
    <cofactor evidence="14">
        <name>Mg(2+)</name>
        <dbReference type="ChEBI" id="CHEBI:18420"/>
    </cofactor>
    <cofactor evidence="14">
        <name>Mn(2+)</name>
        <dbReference type="ChEBI" id="CHEBI:29035"/>
    </cofactor>
    <text evidence="14">Binds 2 divalent metal cations per subunit. Magnesium or manganese.</text>
</comment>
<dbReference type="NCBIfam" id="TIGR00506">
    <property type="entry name" value="ribB"/>
    <property type="match status" value="1"/>
</dbReference>
<comment type="similarity">
    <text evidence="6">In the C-terminal section; belongs to the GTP cyclohydrolase II family.</text>
</comment>
<evidence type="ECO:0000256" key="5">
    <source>
        <dbReference type="ARBA" id="ARBA00005520"/>
    </source>
</evidence>
<dbReference type="InterPro" id="IPR017945">
    <property type="entry name" value="DHBP_synth_RibB-like_a/b_dom"/>
</dbReference>
<dbReference type="InterPro" id="IPR000422">
    <property type="entry name" value="DHBP_synthase_RibB"/>
</dbReference>
<evidence type="ECO:0000259" key="16">
    <source>
        <dbReference type="Pfam" id="PF00925"/>
    </source>
</evidence>
<dbReference type="HAMAP" id="MF_00180">
    <property type="entry name" value="RibB"/>
    <property type="match status" value="1"/>
</dbReference>
<dbReference type="PANTHER" id="PTHR21327">
    <property type="entry name" value="GTP CYCLOHYDROLASE II-RELATED"/>
    <property type="match status" value="1"/>
</dbReference>
<keyword evidence="12 14" id="KW-0464">Manganese</keyword>
<evidence type="ECO:0000256" key="2">
    <source>
        <dbReference type="ARBA" id="ARBA00001936"/>
    </source>
</evidence>
<dbReference type="InterPro" id="IPR036144">
    <property type="entry name" value="RibA-like_sf"/>
</dbReference>
<comment type="function">
    <text evidence="3 14">Catalyzes the conversion of D-ribulose 5-phosphate to formate and 3,4-dihydroxy-2-butanone 4-phosphate.</text>
</comment>
<sequence>MPFAPIPELLEELRAGRMVVIVDDEDRENEGDLIMAAELVRPADINFMVTHARGLVCLSLTRERCAQLGLPPMVQSNTSSHHTNFTVSIEAAEGVTTGISAYDRAHTIRTAVRPNAVPSDLAQPGHIFPLTAQPGGVLARAGHTEAAADLAMMAGLEPAGVLVEILNPDGTMARRPELEVFAREHGLKMGSIEALIRHRLETEHTVERVDSRDIETEHGPFRLHTYQDRLGHALHFALVRGEPDADTPTLVRVQVRNALADVLRWCRPDFGPAVGEVLQRIAAEGRGALVLLDGGQTPDALLARLRAADEAPAAGATTGDGRGGSGATSAPARDGALAEWRRNGAGSQILADLGLGKLRVMGTARKQVGLAGFGLEVVEYLEPGAA</sequence>
<dbReference type="RefSeq" id="WP_189498624.1">
    <property type="nucleotide sequence ID" value="NZ_BMZT01000010.1"/>
</dbReference>
<comment type="subunit">
    <text evidence="14">Homodimer.</text>
</comment>
<comment type="catalytic activity">
    <reaction evidence="1 14">
        <text>D-ribulose 5-phosphate = (2S)-2-hydroxy-3-oxobutyl phosphate + formate + H(+)</text>
        <dbReference type="Rhea" id="RHEA:18457"/>
        <dbReference type="ChEBI" id="CHEBI:15378"/>
        <dbReference type="ChEBI" id="CHEBI:15740"/>
        <dbReference type="ChEBI" id="CHEBI:58121"/>
        <dbReference type="ChEBI" id="CHEBI:58830"/>
        <dbReference type="EC" id="4.1.99.12"/>
    </reaction>
</comment>
<evidence type="ECO:0000256" key="6">
    <source>
        <dbReference type="ARBA" id="ARBA00008976"/>
    </source>
</evidence>
<accession>A0ABV6SYE9</accession>
<comment type="pathway">
    <text evidence="4 14">Cofactor biosynthesis; riboflavin biosynthesis; 2-hydroxy-3-oxobutyl phosphate from D-ribulose 5-phosphate: step 1/1.</text>
</comment>
<dbReference type="PANTHER" id="PTHR21327:SF34">
    <property type="entry name" value="3,4-DIHYDROXY-2-BUTANONE 4-PHOSPHATE SYNTHASE"/>
    <property type="match status" value="1"/>
</dbReference>
<name>A0ABV6SYE9_9GAMM</name>
<evidence type="ECO:0000256" key="8">
    <source>
        <dbReference type="ARBA" id="ARBA00018836"/>
    </source>
</evidence>
<organism evidence="17 18">
    <name type="scientific">Luteimonas padinae</name>
    <dbReference type="NCBI Taxonomy" id="1714359"/>
    <lineage>
        <taxon>Bacteria</taxon>
        <taxon>Pseudomonadati</taxon>
        <taxon>Pseudomonadota</taxon>
        <taxon>Gammaproteobacteria</taxon>
        <taxon>Lysobacterales</taxon>
        <taxon>Lysobacteraceae</taxon>
        <taxon>Luteimonas</taxon>
    </lineage>
</organism>
<dbReference type="Gene3D" id="3.40.50.10990">
    <property type="entry name" value="GTP cyclohydrolase II"/>
    <property type="match status" value="1"/>
</dbReference>
<feature type="binding site" evidence="14">
    <location>
        <begin position="140"/>
        <end position="144"/>
    </location>
    <ligand>
        <name>D-ribulose 5-phosphate</name>
        <dbReference type="ChEBI" id="CHEBI:58121"/>
    </ligand>
</feature>
<feature type="binding site" evidence="14">
    <location>
        <position position="28"/>
    </location>
    <ligand>
        <name>Mg(2+)</name>
        <dbReference type="ChEBI" id="CHEBI:18420"/>
        <label>1</label>
    </ligand>
</feature>
<keyword evidence="13 14" id="KW-0456">Lyase</keyword>
<feature type="binding site" evidence="14">
    <location>
        <position position="32"/>
    </location>
    <ligand>
        <name>D-ribulose 5-phosphate</name>
        <dbReference type="ChEBI" id="CHEBI:58121"/>
    </ligand>
</feature>
<evidence type="ECO:0000256" key="10">
    <source>
        <dbReference type="ARBA" id="ARBA00022723"/>
    </source>
</evidence>
<proteinExistence type="inferred from homology"/>
<feature type="site" description="Essential for catalytic activity" evidence="14">
    <location>
        <position position="164"/>
    </location>
</feature>
<keyword evidence="11 14" id="KW-0460">Magnesium</keyword>
<dbReference type="SUPFAM" id="SSF142695">
    <property type="entry name" value="RibA-like"/>
    <property type="match status" value="1"/>
</dbReference>
<feature type="region of interest" description="Disordered" evidence="15">
    <location>
        <begin position="313"/>
        <end position="334"/>
    </location>
</feature>
<dbReference type="EMBL" id="JBHLTF010000026">
    <property type="protein sequence ID" value="MFC0717256.1"/>
    <property type="molecule type" value="Genomic_DNA"/>
</dbReference>
<dbReference type="EC" id="4.1.99.12" evidence="7 14"/>
<comment type="caution">
    <text evidence="17">The sequence shown here is derived from an EMBL/GenBank/DDBJ whole genome shotgun (WGS) entry which is preliminary data.</text>
</comment>
<feature type="binding site" evidence="14">
    <location>
        <position position="143"/>
    </location>
    <ligand>
        <name>Mg(2+)</name>
        <dbReference type="ChEBI" id="CHEBI:18420"/>
        <label>2</label>
    </ligand>
</feature>
<evidence type="ECO:0000256" key="9">
    <source>
        <dbReference type="ARBA" id="ARBA00022619"/>
    </source>
</evidence>
<evidence type="ECO:0000313" key="18">
    <source>
        <dbReference type="Proteomes" id="UP001589898"/>
    </source>
</evidence>
<gene>
    <name evidence="14 17" type="primary">ribB</name>
    <name evidence="17" type="ORF">ACFFFU_05780</name>
</gene>
<feature type="binding site" evidence="14">
    <location>
        <position position="28"/>
    </location>
    <ligand>
        <name>Mg(2+)</name>
        <dbReference type="ChEBI" id="CHEBI:18420"/>
        <label>2</label>
    </ligand>
</feature>
<keyword evidence="9 14" id="KW-0686">Riboflavin biosynthesis</keyword>
<evidence type="ECO:0000256" key="1">
    <source>
        <dbReference type="ARBA" id="ARBA00000141"/>
    </source>
</evidence>
<comment type="similarity">
    <text evidence="14">Belongs to the DHBP synthase family.</text>
</comment>
<feature type="binding site" evidence="14">
    <location>
        <begin position="27"/>
        <end position="28"/>
    </location>
    <ligand>
        <name>D-ribulose 5-phosphate</name>
        <dbReference type="ChEBI" id="CHEBI:58121"/>
    </ligand>
</feature>
<evidence type="ECO:0000256" key="14">
    <source>
        <dbReference type="HAMAP-Rule" id="MF_00180"/>
    </source>
</evidence>
<dbReference type="Pfam" id="PF00925">
    <property type="entry name" value="GTP_cyclohydro2"/>
    <property type="match status" value="1"/>
</dbReference>
<dbReference type="InterPro" id="IPR032677">
    <property type="entry name" value="GTP_cyclohydro_II"/>
</dbReference>
<reference evidence="17 18" key="1">
    <citation type="submission" date="2024-09" db="EMBL/GenBank/DDBJ databases">
        <authorList>
            <person name="Sun Q."/>
            <person name="Mori K."/>
        </authorList>
    </citation>
    <scope>NUCLEOTIDE SEQUENCE [LARGE SCALE GENOMIC DNA]</scope>
    <source>
        <strain evidence="17 18">KCTC 52403</strain>
    </source>
</reference>
<protein>
    <recommendedName>
        <fullName evidence="8 14">3,4-dihydroxy-2-butanone 4-phosphate synthase</fullName>
        <shortName evidence="14">DHBP synthase</shortName>
        <ecNumber evidence="7 14">4.1.99.12</ecNumber>
    </recommendedName>
</protein>
<dbReference type="GO" id="GO:0008686">
    <property type="term" value="F:3,4-dihydroxy-2-butanone-4-phosphate synthase activity"/>
    <property type="evidence" value="ECO:0007669"/>
    <property type="project" value="UniProtKB-EC"/>
</dbReference>
<evidence type="ECO:0000256" key="12">
    <source>
        <dbReference type="ARBA" id="ARBA00023211"/>
    </source>
</evidence>
<keyword evidence="10 14" id="KW-0479">Metal-binding</keyword>
<evidence type="ECO:0000256" key="15">
    <source>
        <dbReference type="SAM" id="MobiDB-lite"/>
    </source>
</evidence>
<evidence type="ECO:0000256" key="4">
    <source>
        <dbReference type="ARBA" id="ARBA00004904"/>
    </source>
</evidence>
<evidence type="ECO:0000256" key="3">
    <source>
        <dbReference type="ARBA" id="ARBA00002284"/>
    </source>
</evidence>
<dbReference type="PIRSF" id="PIRSF001259">
    <property type="entry name" value="RibA"/>
    <property type="match status" value="1"/>
</dbReference>
<evidence type="ECO:0000256" key="11">
    <source>
        <dbReference type="ARBA" id="ARBA00022842"/>
    </source>
</evidence>
<evidence type="ECO:0000256" key="13">
    <source>
        <dbReference type="ARBA" id="ARBA00023239"/>
    </source>
</evidence>
<dbReference type="SUPFAM" id="SSF55821">
    <property type="entry name" value="YrdC/RibB"/>
    <property type="match status" value="1"/>
</dbReference>
<feature type="site" description="Essential for catalytic activity" evidence="14">
    <location>
        <position position="126"/>
    </location>
</feature>
<comment type="similarity">
    <text evidence="5">In the N-terminal section; belongs to the DHBP synthase family.</text>
</comment>
<dbReference type="Pfam" id="PF00926">
    <property type="entry name" value="DHBP_synthase"/>
    <property type="match status" value="1"/>
</dbReference>
<dbReference type="Gene3D" id="3.90.870.10">
    <property type="entry name" value="DHBP synthase"/>
    <property type="match status" value="1"/>
</dbReference>